<sequence length="57" mass="6718">MKFKWIVFSIVGVILFFFLNVLSLMKLIPIYITSPLLFGAIFVTLYMINHRKTFKGF</sequence>
<protein>
    <submittedName>
        <fullName evidence="2">Uncharacterized protein</fullName>
    </submittedName>
</protein>
<accession>A0ABV6GE59</accession>
<name>A0ABV6GE59_9BACI</name>
<dbReference type="EMBL" id="JBHLVO010000007">
    <property type="protein sequence ID" value="MFC0271969.1"/>
    <property type="molecule type" value="Genomic_DNA"/>
</dbReference>
<evidence type="ECO:0000256" key="1">
    <source>
        <dbReference type="SAM" id="Phobius"/>
    </source>
</evidence>
<feature type="transmembrane region" description="Helical" evidence="1">
    <location>
        <begin position="28"/>
        <end position="48"/>
    </location>
</feature>
<dbReference type="Proteomes" id="UP001589854">
    <property type="component" value="Unassembled WGS sequence"/>
</dbReference>
<evidence type="ECO:0000313" key="2">
    <source>
        <dbReference type="EMBL" id="MFC0271969.1"/>
    </source>
</evidence>
<comment type="caution">
    <text evidence="2">The sequence shown here is derived from an EMBL/GenBank/DDBJ whole genome shotgun (WGS) entry which is preliminary data.</text>
</comment>
<keyword evidence="1" id="KW-0472">Membrane</keyword>
<dbReference type="RefSeq" id="WP_378933816.1">
    <property type="nucleotide sequence ID" value="NZ_JBHLVO010000007.1"/>
</dbReference>
<keyword evidence="3" id="KW-1185">Reference proteome</keyword>
<keyword evidence="1" id="KW-0812">Transmembrane</keyword>
<proteinExistence type="predicted"/>
<gene>
    <name evidence="2" type="ORF">ACFFIX_10950</name>
</gene>
<evidence type="ECO:0000313" key="3">
    <source>
        <dbReference type="Proteomes" id="UP001589854"/>
    </source>
</evidence>
<feature type="transmembrane region" description="Helical" evidence="1">
    <location>
        <begin position="5"/>
        <end position="22"/>
    </location>
</feature>
<keyword evidence="1" id="KW-1133">Transmembrane helix</keyword>
<organism evidence="2 3">
    <name type="scientific">Metabacillus herbersteinensis</name>
    <dbReference type="NCBI Taxonomy" id="283816"/>
    <lineage>
        <taxon>Bacteria</taxon>
        <taxon>Bacillati</taxon>
        <taxon>Bacillota</taxon>
        <taxon>Bacilli</taxon>
        <taxon>Bacillales</taxon>
        <taxon>Bacillaceae</taxon>
        <taxon>Metabacillus</taxon>
    </lineage>
</organism>
<reference evidence="2 3" key="1">
    <citation type="submission" date="2024-09" db="EMBL/GenBank/DDBJ databases">
        <authorList>
            <person name="Sun Q."/>
            <person name="Mori K."/>
        </authorList>
    </citation>
    <scope>NUCLEOTIDE SEQUENCE [LARGE SCALE GENOMIC DNA]</scope>
    <source>
        <strain evidence="2 3">CCM 7228</strain>
    </source>
</reference>